<evidence type="ECO:0000313" key="2">
    <source>
        <dbReference type="EMBL" id="KAF7356681.1"/>
    </source>
</evidence>
<feature type="region of interest" description="Disordered" evidence="1">
    <location>
        <begin position="211"/>
        <end position="274"/>
    </location>
</feature>
<evidence type="ECO:0000313" key="3">
    <source>
        <dbReference type="Proteomes" id="UP000620124"/>
    </source>
</evidence>
<feature type="compositionally biased region" description="Basic and acidic residues" evidence="1">
    <location>
        <begin position="36"/>
        <end position="48"/>
    </location>
</feature>
<proteinExistence type="predicted"/>
<reference evidence="2" key="1">
    <citation type="submission" date="2020-05" db="EMBL/GenBank/DDBJ databases">
        <title>Mycena genomes resolve the evolution of fungal bioluminescence.</title>
        <authorList>
            <person name="Tsai I.J."/>
        </authorList>
    </citation>
    <scope>NUCLEOTIDE SEQUENCE</scope>
    <source>
        <strain evidence="2">CCC161011</strain>
    </source>
</reference>
<feature type="compositionally biased region" description="Polar residues" evidence="1">
    <location>
        <begin position="261"/>
        <end position="274"/>
    </location>
</feature>
<protein>
    <submittedName>
        <fullName evidence="2">Uncharacterized protein</fullName>
    </submittedName>
</protein>
<feature type="region of interest" description="Disordered" evidence="1">
    <location>
        <begin position="99"/>
        <end position="190"/>
    </location>
</feature>
<accession>A0A8H7D2I9</accession>
<dbReference type="AlphaFoldDB" id="A0A8H7D2I9"/>
<feature type="compositionally biased region" description="Pro residues" evidence="1">
    <location>
        <begin position="56"/>
        <end position="71"/>
    </location>
</feature>
<gene>
    <name evidence="2" type="ORF">MVEN_01002600</name>
</gene>
<sequence length="274" mass="29174">MSLPDAASSKDQEGQVESVDAVNDPDANVDNNVIGKADENIHEDKPQDESTEEPTVPEPTVPQPKATPPTTPLSMPNLADLTLHSPSSMIVGTPFSDIHSTRFEYPFPGDKTSTSSSPEVPSRTPPQTSPTFSSLSSSPSSSVLVSTSQPQLALNAPPTLQHYPASFPPPSELPSYSPTHPKMRAVDPPVPPALVKRRQRFTLNLSLEKLSRKLSRSAPKALASPGTPEPDAGHRRTMNEQRAGPSSAVTLSPLRQDDPSTGKSDGTNDTGTYT</sequence>
<evidence type="ECO:0000256" key="1">
    <source>
        <dbReference type="SAM" id="MobiDB-lite"/>
    </source>
</evidence>
<dbReference type="Proteomes" id="UP000620124">
    <property type="component" value="Unassembled WGS sequence"/>
</dbReference>
<dbReference type="OrthoDB" id="3003645at2759"/>
<feature type="compositionally biased region" description="Low complexity" evidence="1">
    <location>
        <begin position="129"/>
        <end position="152"/>
    </location>
</feature>
<name>A0A8H7D2I9_9AGAR</name>
<feature type="compositionally biased region" description="Low complexity" evidence="1">
    <location>
        <begin position="19"/>
        <end position="33"/>
    </location>
</feature>
<dbReference type="EMBL" id="JACAZI010000007">
    <property type="protein sequence ID" value="KAF7356681.1"/>
    <property type="molecule type" value="Genomic_DNA"/>
</dbReference>
<keyword evidence="3" id="KW-1185">Reference proteome</keyword>
<organism evidence="2 3">
    <name type="scientific">Mycena venus</name>
    <dbReference type="NCBI Taxonomy" id="2733690"/>
    <lineage>
        <taxon>Eukaryota</taxon>
        <taxon>Fungi</taxon>
        <taxon>Dikarya</taxon>
        <taxon>Basidiomycota</taxon>
        <taxon>Agaricomycotina</taxon>
        <taxon>Agaricomycetes</taxon>
        <taxon>Agaricomycetidae</taxon>
        <taxon>Agaricales</taxon>
        <taxon>Marasmiineae</taxon>
        <taxon>Mycenaceae</taxon>
        <taxon>Mycena</taxon>
    </lineage>
</organism>
<comment type="caution">
    <text evidence="2">The sequence shown here is derived from an EMBL/GenBank/DDBJ whole genome shotgun (WGS) entry which is preliminary data.</text>
</comment>
<feature type="region of interest" description="Disordered" evidence="1">
    <location>
        <begin position="1"/>
        <end position="81"/>
    </location>
</feature>